<sequence>MCAGAIFQARIDTVVWGAPNKLLGADGSWIRLFPDGGENVSEASDIPPAPVHPFHPKIKIRRGVLATECADVMQQFFQLRRRKKKEDLPVVTRRHHPSKLLNKLHDIFH</sequence>
<organism evidence="1 2">
    <name type="scientific">Trifolium medium</name>
    <dbReference type="NCBI Taxonomy" id="97028"/>
    <lineage>
        <taxon>Eukaryota</taxon>
        <taxon>Viridiplantae</taxon>
        <taxon>Streptophyta</taxon>
        <taxon>Embryophyta</taxon>
        <taxon>Tracheophyta</taxon>
        <taxon>Spermatophyta</taxon>
        <taxon>Magnoliopsida</taxon>
        <taxon>eudicotyledons</taxon>
        <taxon>Gunneridae</taxon>
        <taxon>Pentapetalae</taxon>
        <taxon>rosids</taxon>
        <taxon>fabids</taxon>
        <taxon>Fabales</taxon>
        <taxon>Fabaceae</taxon>
        <taxon>Papilionoideae</taxon>
        <taxon>50 kb inversion clade</taxon>
        <taxon>NPAAA clade</taxon>
        <taxon>Hologalegina</taxon>
        <taxon>IRL clade</taxon>
        <taxon>Trifolieae</taxon>
        <taxon>Trifolium</taxon>
    </lineage>
</organism>
<feature type="non-terminal residue" evidence="1">
    <location>
        <position position="109"/>
    </location>
</feature>
<keyword evidence="2" id="KW-1185">Reference proteome</keyword>
<dbReference type="EMBL" id="LXQA010036941">
    <property type="protein sequence ID" value="MCH98174.1"/>
    <property type="molecule type" value="Genomic_DNA"/>
</dbReference>
<proteinExistence type="predicted"/>
<gene>
    <name evidence="1" type="ORF">A2U01_0019173</name>
</gene>
<dbReference type="Gene3D" id="3.40.140.10">
    <property type="entry name" value="Cytidine Deaminase, domain 2"/>
    <property type="match status" value="1"/>
</dbReference>
<dbReference type="PANTHER" id="PTHR11079">
    <property type="entry name" value="CYTOSINE DEAMINASE FAMILY MEMBER"/>
    <property type="match status" value="1"/>
</dbReference>
<dbReference type="Proteomes" id="UP000265520">
    <property type="component" value="Unassembled WGS sequence"/>
</dbReference>
<dbReference type="AlphaFoldDB" id="A0A392NI73"/>
<comment type="caution">
    <text evidence="1">The sequence shown here is derived from an EMBL/GenBank/DDBJ whole genome shotgun (WGS) entry which is preliminary data.</text>
</comment>
<dbReference type="GO" id="GO:0002100">
    <property type="term" value="P:tRNA wobble adenosine to inosine editing"/>
    <property type="evidence" value="ECO:0007669"/>
    <property type="project" value="TreeGrafter"/>
</dbReference>
<dbReference type="GO" id="GO:0009507">
    <property type="term" value="C:chloroplast"/>
    <property type="evidence" value="ECO:0007669"/>
    <property type="project" value="TreeGrafter"/>
</dbReference>
<protein>
    <submittedName>
        <fullName evidence="1">tRNA(Adenine(34)) deaminase chloroplastic-like isoform</fullName>
    </submittedName>
</protein>
<dbReference type="InterPro" id="IPR016193">
    <property type="entry name" value="Cytidine_deaminase-like"/>
</dbReference>
<evidence type="ECO:0000313" key="2">
    <source>
        <dbReference type="Proteomes" id="UP000265520"/>
    </source>
</evidence>
<dbReference type="GO" id="GO:0008251">
    <property type="term" value="F:tRNA-specific adenosine deaminase activity"/>
    <property type="evidence" value="ECO:0007669"/>
    <property type="project" value="TreeGrafter"/>
</dbReference>
<dbReference type="SUPFAM" id="SSF53927">
    <property type="entry name" value="Cytidine deaminase-like"/>
    <property type="match status" value="1"/>
</dbReference>
<name>A0A392NI73_9FABA</name>
<dbReference type="PANTHER" id="PTHR11079:SF179">
    <property type="entry name" value="TRNA(ADENINE(34)) DEAMINASE, CHLOROPLASTIC"/>
    <property type="match status" value="1"/>
</dbReference>
<evidence type="ECO:0000313" key="1">
    <source>
        <dbReference type="EMBL" id="MCH98174.1"/>
    </source>
</evidence>
<accession>A0A392NI73</accession>
<reference evidence="1 2" key="1">
    <citation type="journal article" date="2018" name="Front. Plant Sci.">
        <title>Red Clover (Trifolium pratense) and Zigzag Clover (T. medium) - A Picture of Genomic Similarities and Differences.</title>
        <authorList>
            <person name="Dluhosova J."/>
            <person name="Istvanek J."/>
            <person name="Nedelnik J."/>
            <person name="Repkova J."/>
        </authorList>
    </citation>
    <scope>NUCLEOTIDE SEQUENCE [LARGE SCALE GENOMIC DNA]</scope>
    <source>
        <strain evidence="2">cv. 10/8</strain>
        <tissue evidence="1">Leaf</tissue>
    </source>
</reference>